<evidence type="ECO:0000313" key="3">
    <source>
        <dbReference type="Proteomes" id="UP000179797"/>
    </source>
</evidence>
<feature type="transmembrane region" description="Helical" evidence="1">
    <location>
        <begin position="7"/>
        <end position="29"/>
    </location>
</feature>
<dbReference type="EMBL" id="JRYR02000002">
    <property type="protein sequence ID" value="OHX64007.1"/>
    <property type="molecule type" value="Genomic_DNA"/>
</dbReference>
<evidence type="ECO:0000256" key="1">
    <source>
        <dbReference type="SAM" id="Phobius"/>
    </source>
</evidence>
<evidence type="ECO:0000313" key="2">
    <source>
        <dbReference type="EMBL" id="OHX64007.1"/>
    </source>
</evidence>
<keyword evidence="3" id="KW-1185">Reference proteome</keyword>
<dbReference type="RefSeq" id="WP_044218044.1">
    <property type="nucleotide sequence ID" value="NZ_JRYR02000002.1"/>
</dbReference>
<keyword evidence="1" id="KW-0472">Membrane</keyword>
<gene>
    <name evidence="2" type="ORF">NH26_20570</name>
</gene>
<proteinExistence type="predicted"/>
<organism evidence="2 3">
    <name type="scientific">Flammeovirga pacifica</name>
    <dbReference type="NCBI Taxonomy" id="915059"/>
    <lineage>
        <taxon>Bacteria</taxon>
        <taxon>Pseudomonadati</taxon>
        <taxon>Bacteroidota</taxon>
        <taxon>Cytophagia</taxon>
        <taxon>Cytophagales</taxon>
        <taxon>Flammeovirgaceae</taxon>
        <taxon>Flammeovirga</taxon>
    </lineage>
</organism>
<dbReference type="OrthoDB" id="9902438at2"/>
<name>A0A1S1YSK2_FLAPC</name>
<protein>
    <submittedName>
        <fullName evidence="2">Uncharacterized protein</fullName>
    </submittedName>
</protein>
<dbReference type="Proteomes" id="UP000179797">
    <property type="component" value="Unassembled WGS sequence"/>
</dbReference>
<comment type="caution">
    <text evidence="2">The sequence shown here is derived from an EMBL/GenBank/DDBJ whole genome shotgun (WGS) entry which is preliminary data.</text>
</comment>
<keyword evidence="1" id="KW-1133">Transmembrane helix</keyword>
<sequence>MTTNKKFLIAMYSFIGIWVCIIAFLYLVMVKDDASSLEVDYQANDVQMIMEFDTLEYKRVTQKEVPEDFDIILFEVD</sequence>
<reference evidence="2 3" key="1">
    <citation type="journal article" date="2012" name="Int. J. Syst. Evol. Microbiol.">
        <title>Flammeovirga pacifica sp. nov., isolated from deep-sea sediment.</title>
        <authorList>
            <person name="Xu H."/>
            <person name="Fu Y."/>
            <person name="Yang N."/>
            <person name="Ding Z."/>
            <person name="Lai Q."/>
            <person name="Zeng R."/>
        </authorList>
    </citation>
    <scope>NUCLEOTIDE SEQUENCE [LARGE SCALE GENOMIC DNA]</scope>
    <source>
        <strain evidence="3">DSM 24597 / LMG 26175 / WPAGA1</strain>
    </source>
</reference>
<accession>A0A1S1YSK2</accession>
<keyword evidence="1" id="KW-0812">Transmembrane</keyword>
<dbReference type="AlphaFoldDB" id="A0A1S1YSK2"/>